<dbReference type="CDD" id="cd14844">
    <property type="entry name" value="Zn-DD-carboxypeptidase_like"/>
    <property type="match status" value="1"/>
</dbReference>
<name>A0A1H3C1E4_9PROT</name>
<evidence type="ECO:0000256" key="8">
    <source>
        <dbReference type="ARBA" id="ARBA00023049"/>
    </source>
</evidence>
<dbReference type="AlphaFoldDB" id="A0A1H3C1E4"/>
<comment type="pathway">
    <text evidence="2">Cell wall biogenesis; cell wall polysaccharide biosynthesis.</text>
</comment>
<dbReference type="STRING" id="44576.SAMN05421881_100225"/>
<reference evidence="13 14" key="1">
    <citation type="submission" date="2016-10" db="EMBL/GenBank/DDBJ databases">
        <authorList>
            <person name="de Groot N.N."/>
        </authorList>
    </citation>
    <scope>NUCLEOTIDE SEQUENCE [LARGE SCALE GENOMIC DNA]</scope>
    <source>
        <strain evidence="13 14">Nm1</strain>
    </source>
</reference>
<keyword evidence="6" id="KW-0378">Hydrolase</keyword>
<dbReference type="Gene3D" id="3.30.1380.10">
    <property type="match status" value="1"/>
</dbReference>
<dbReference type="PANTHER" id="PTHR37425:SF1">
    <property type="entry name" value="OUTER MEMBRANE PROTEIN"/>
    <property type="match status" value="1"/>
</dbReference>
<protein>
    <recommendedName>
        <fullName evidence="11">Murein endopeptidase K</fullName>
    </recommendedName>
</protein>
<sequence>MFNQPIDINITKKLTAHGTTRRHLLRAGLGACALLAIPSAYASQARANEKHLSLLNLHTGERIKTVYWEQGTYIPEALQAIQKVLRDHRSGEQHPIDPQLLDVMQLLHHRMRISREFQVISGYRSPATNAALAANSHGVAKKSLHMQGRAIDIRLPGVPLNTLRKAAISLNAGGVGYYPASNFIHLDTGNVRYW</sequence>
<accession>A0A1H3C1E4</accession>
<dbReference type="InterPro" id="IPR010275">
    <property type="entry name" value="MepK"/>
</dbReference>
<dbReference type="OrthoDB" id="9782994at2"/>
<proteinExistence type="inferred from homology"/>
<evidence type="ECO:0000256" key="5">
    <source>
        <dbReference type="ARBA" id="ARBA00022729"/>
    </source>
</evidence>
<keyword evidence="14" id="KW-1185">Reference proteome</keyword>
<evidence type="ECO:0000313" key="13">
    <source>
        <dbReference type="EMBL" id="SDX47885.1"/>
    </source>
</evidence>
<dbReference type="GO" id="GO:0008237">
    <property type="term" value="F:metallopeptidase activity"/>
    <property type="evidence" value="ECO:0007669"/>
    <property type="project" value="UniProtKB-KW"/>
</dbReference>
<keyword evidence="5 12" id="KW-0732">Signal</keyword>
<dbReference type="RefSeq" id="WP_090411078.1">
    <property type="nucleotide sequence ID" value="NZ_FNOY01000002.1"/>
</dbReference>
<dbReference type="PROSITE" id="PS51318">
    <property type="entry name" value="TAT"/>
    <property type="match status" value="1"/>
</dbReference>
<evidence type="ECO:0000256" key="7">
    <source>
        <dbReference type="ARBA" id="ARBA00022833"/>
    </source>
</evidence>
<comment type="similarity">
    <text evidence="10">Belongs to the peptidase M15 family.</text>
</comment>
<evidence type="ECO:0000256" key="1">
    <source>
        <dbReference type="ARBA" id="ARBA00001947"/>
    </source>
</evidence>
<evidence type="ECO:0000256" key="3">
    <source>
        <dbReference type="ARBA" id="ARBA00022670"/>
    </source>
</evidence>
<dbReference type="PANTHER" id="PTHR37425">
    <property type="match status" value="1"/>
</dbReference>
<keyword evidence="7" id="KW-0862">Zinc</keyword>
<feature type="signal peptide" evidence="12">
    <location>
        <begin position="1"/>
        <end position="42"/>
    </location>
</feature>
<evidence type="ECO:0000256" key="9">
    <source>
        <dbReference type="ARBA" id="ARBA00023316"/>
    </source>
</evidence>
<dbReference type="Proteomes" id="UP000198640">
    <property type="component" value="Unassembled WGS sequence"/>
</dbReference>
<dbReference type="SUPFAM" id="SSF55166">
    <property type="entry name" value="Hedgehog/DD-peptidase"/>
    <property type="match status" value="1"/>
</dbReference>
<keyword evidence="8" id="KW-0482">Metalloprotease</keyword>
<dbReference type="GO" id="GO:0046872">
    <property type="term" value="F:metal ion binding"/>
    <property type="evidence" value="ECO:0007669"/>
    <property type="project" value="UniProtKB-KW"/>
</dbReference>
<organism evidence="13 14">
    <name type="scientific">Nitrosomonas halophila</name>
    <dbReference type="NCBI Taxonomy" id="44576"/>
    <lineage>
        <taxon>Bacteria</taxon>
        <taxon>Pseudomonadati</taxon>
        <taxon>Pseudomonadota</taxon>
        <taxon>Betaproteobacteria</taxon>
        <taxon>Nitrosomonadales</taxon>
        <taxon>Nitrosomonadaceae</taxon>
        <taxon>Nitrosomonas</taxon>
    </lineage>
</organism>
<dbReference type="GO" id="GO:0006508">
    <property type="term" value="P:proteolysis"/>
    <property type="evidence" value="ECO:0007669"/>
    <property type="project" value="UniProtKB-KW"/>
</dbReference>
<evidence type="ECO:0000256" key="6">
    <source>
        <dbReference type="ARBA" id="ARBA00022801"/>
    </source>
</evidence>
<dbReference type="Pfam" id="PF05951">
    <property type="entry name" value="Peptidase_M15_2"/>
    <property type="match status" value="1"/>
</dbReference>
<keyword evidence="9" id="KW-0961">Cell wall biogenesis/degradation</keyword>
<comment type="cofactor">
    <cofactor evidence="1">
        <name>Zn(2+)</name>
        <dbReference type="ChEBI" id="CHEBI:29105"/>
    </cofactor>
</comment>
<evidence type="ECO:0000313" key="14">
    <source>
        <dbReference type="Proteomes" id="UP000198640"/>
    </source>
</evidence>
<dbReference type="InterPro" id="IPR006311">
    <property type="entry name" value="TAT_signal"/>
</dbReference>
<dbReference type="EMBL" id="FNOY01000002">
    <property type="protein sequence ID" value="SDX47885.1"/>
    <property type="molecule type" value="Genomic_DNA"/>
</dbReference>
<keyword evidence="4" id="KW-0479">Metal-binding</keyword>
<keyword evidence="3" id="KW-0645">Protease</keyword>
<gene>
    <name evidence="13" type="ORF">SAMN05421881_100225</name>
</gene>
<evidence type="ECO:0000256" key="11">
    <source>
        <dbReference type="ARBA" id="ARBA00093666"/>
    </source>
</evidence>
<feature type="chain" id="PRO_5011736630" description="Murein endopeptidase K" evidence="12">
    <location>
        <begin position="43"/>
        <end position="194"/>
    </location>
</feature>
<dbReference type="GO" id="GO:0071555">
    <property type="term" value="P:cell wall organization"/>
    <property type="evidence" value="ECO:0007669"/>
    <property type="project" value="UniProtKB-KW"/>
</dbReference>
<evidence type="ECO:0000256" key="12">
    <source>
        <dbReference type="SAM" id="SignalP"/>
    </source>
</evidence>
<evidence type="ECO:0000256" key="10">
    <source>
        <dbReference type="ARBA" id="ARBA00093448"/>
    </source>
</evidence>
<evidence type="ECO:0000256" key="4">
    <source>
        <dbReference type="ARBA" id="ARBA00022723"/>
    </source>
</evidence>
<dbReference type="InterPro" id="IPR009045">
    <property type="entry name" value="Zn_M74/Hedgehog-like"/>
</dbReference>
<evidence type="ECO:0000256" key="2">
    <source>
        <dbReference type="ARBA" id="ARBA00004776"/>
    </source>
</evidence>